<feature type="region of interest" description="Disordered" evidence="5">
    <location>
        <begin position="578"/>
        <end position="602"/>
    </location>
</feature>
<evidence type="ECO:0000256" key="3">
    <source>
        <dbReference type="ARBA" id="ARBA00022833"/>
    </source>
</evidence>
<feature type="compositionally biased region" description="Basic and acidic residues" evidence="5">
    <location>
        <begin position="222"/>
        <end position="239"/>
    </location>
</feature>
<feature type="compositionally biased region" description="Basic residues" evidence="5">
    <location>
        <begin position="682"/>
        <end position="700"/>
    </location>
</feature>
<keyword evidence="1" id="KW-0479">Metal-binding</keyword>
<dbReference type="GO" id="GO:0008270">
    <property type="term" value="F:zinc ion binding"/>
    <property type="evidence" value="ECO:0007669"/>
    <property type="project" value="UniProtKB-KW"/>
</dbReference>
<feature type="region of interest" description="Disordered" evidence="5">
    <location>
        <begin position="672"/>
        <end position="732"/>
    </location>
</feature>
<feature type="compositionally biased region" description="Basic and acidic residues" evidence="5">
    <location>
        <begin position="701"/>
        <end position="711"/>
    </location>
</feature>
<reference evidence="7 8" key="1">
    <citation type="journal article" date="2021" name="BMC Biol.">
        <title>Horizontally acquired antibacterial genes associated with adaptive radiation of ladybird beetles.</title>
        <authorList>
            <person name="Li H.S."/>
            <person name="Tang X.F."/>
            <person name="Huang Y.H."/>
            <person name="Xu Z.Y."/>
            <person name="Chen M.L."/>
            <person name="Du X.Y."/>
            <person name="Qiu B.Y."/>
            <person name="Chen P.T."/>
            <person name="Zhang W."/>
            <person name="Slipinski A."/>
            <person name="Escalona H.E."/>
            <person name="Waterhouse R.M."/>
            <person name="Zwick A."/>
            <person name="Pang H."/>
        </authorList>
    </citation>
    <scope>NUCLEOTIDE SEQUENCE [LARGE SCALE GENOMIC DNA]</scope>
    <source>
        <strain evidence="7">SYSU2018</strain>
    </source>
</reference>
<evidence type="ECO:0000313" key="8">
    <source>
        <dbReference type="Proteomes" id="UP001516400"/>
    </source>
</evidence>
<feature type="compositionally biased region" description="Polar residues" evidence="5">
    <location>
        <begin position="521"/>
        <end position="534"/>
    </location>
</feature>
<protein>
    <recommendedName>
        <fullName evidence="6">DBF4-type domain-containing protein</fullName>
    </recommendedName>
</protein>
<feature type="region of interest" description="Disordered" evidence="5">
    <location>
        <begin position="485"/>
        <end position="541"/>
    </location>
</feature>
<feature type="region of interest" description="Disordered" evidence="5">
    <location>
        <begin position="213"/>
        <end position="239"/>
    </location>
</feature>
<dbReference type="SMART" id="SM00586">
    <property type="entry name" value="ZnF_DBF"/>
    <property type="match status" value="1"/>
</dbReference>
<dbReference type="InterPro" id="IPR006572">
    <property type="entry name" value="Znf_DBF"/>
</dbReference>
<feature type="compositionally biased region" description="Basic residues" evidence="5">
    <location>
        <begin position="818"/>
        <end position="831"/>
    </location>
</feature>
<sequence>MSRKTRTRQTRIHAALQSGYCAICHLPYNSLDDHIQSKKHLKLIGEDANYISINGFIDQNSLEPFLNLNGIESIDINGRQIEKEFSSRRETRNTRNRAMSVDRIGPSPIDSPIHHHLRSRKQINYAMSPSLDEDSLNEKPDIIFKPRVKETKEKRSSCRNVSMKILDTPVNENIEVWDSGRPKRRSCIRSKRTSADERLVVDNKTYYKVEVMSNKLRSSSGHSKEQHEVKHNTDSQGVEKTDKGLIVKFKKMRHSELTLLNNEAENFLFPKKDDSSSSSEEGEEDDDIDADGANTTVSSGECHQDSFLPSSDTEEYKPRETFKVEDEGSMDSTTSSGKRKKKRRTHAEAFIMDNQKYYKFETPGSRLRYHGSFFSELGLKSPKHNGEVIAKEETLKIVEPEEEKIKTFNLNNSQFSFETVPSGEIWYSTFRRQDCGEESYMYLPDDGCGDPVILPYQVSSIPPLDPKLCISQYVQLKKLIQEHQSASGSRTSCSTPEPSENNYPSFLDNEPMDEDSKSSERSNSIEFCSENSNSEDAKSTEIRKYIRKGKLSLGKNPRKSPRQHASTLAILSSLIQQRKKKSKNGEPSSTSTTIHKVNTLPPIPEEVPMRSLRIDYDEILRSIHQDWDAESLVEDIHFESEESVEFSRNQGILDLLKKYDEMKLRDDFKSTRRFINGTPGRKPGRRKMNKTGWPNRKKGLVRKEQNLKEESSSIGSLNDSEEEPNTTDSIKDVNKLDNKEIVNGNCDLNRVQVENIKNLKTIDKVQLNNVKKSVALLQPFVKVRKLETESVFRKDESVVLSTKRTNKRRMPASPKSPRMLRKPRGKWYKER</sequence>
<feature type="region of interest" description="Disordered" evidence="5">
    <location>
        <begin position="800"/>
        <end position="831"/>
    </location>
</feature>
<feature type="region of interest" description="Disordered" evidence="5">
    <location>
        <begin position="269"/>
        <end position="345"/>
    </location>
</feature>
<evidence type="ECO:0000256" key="5">
    <source>
        <dbReference type="SAM" id="MobiDB-lite"/>
    </source>
</evidence>
<gene>
    <name evidence="7" type="ORF">HHI36_007498</name>
</gene>
<proteinExistence type="predicted"/>
<evidence type="ECO:0000256" key="1">
    <source>
        <dbReference type="ARBA" id="ARBA00022723"/>
    </source>
</evidence>
<evidence type="ECO:0000259" key="6">
    <source>
        <dbReference type="PROSITE" id="PS51265"/>
    </source>
</evidence>
<dbReference type="AlphaFoldDB" id="A0ABD2MPT6"/>
<dbReference type="PROSITE" id="PS51265">
    <property type="entry name" value="ZF_DBF4"/>
    <property type="match status" value="1"/>
</dbReference>
<feature type="compositionally biased region" description="Polar residues" evidence="5">
    <location>
        <begin position="294"/>
        <end position="311"/>
    </location>
</feature>
<feature type="compositionally biased region" description="Basic and acidic residues" evidence="5">
    <location>
        <begin position="314"/>
        <end position="326"/>
    </location>
</feature>
<dbReference type="Pfam" id="PF07535">
    <property type="entry name" value="zf-DBF"/>
    <property type="match status" value="1"/>
</dbReference>
<comment type="caution">
    <text evidence="7">The sequence shown here is derived from an EMBL/GenBank/DDBJ whole genome shotgun (WGS) entry which is preliminary data.</text>
</comment>
<feature type="domain" description="DBF4-type" evidence="6">
    <location>
        <begin position="14"/>
        <end position="63"/>
    </location>
</feature>
<feature type="compositionally biased region" description="Polar residues" evidence="5">
    <location>
        <begin position="485"/>
        <end position="504"/>
    </location>
</feature>
<feature type="compositionally biased region" description="Acidic residues" evidence="5">
    <location>
        <begin position="280"/>
        <end position="290"/>
    </location>
</feature>
<dbReference type="InterPro" id="IPR038545">
    <property type="entry name" value="Znf_DBF_sf"/>
</dbReference>
<dbReference type="Proteomes" id="UP001516400">
    <property type="component" value="Unassembled WGS sequence"/>
</dbReference>
<dbReference type="Gene3D" id="6.10.250.3410">
    <property type="entry name" value="DBF zinc finger"/>
    <property type="match status" value="1"/>
</dbReference>
<keyword evidence="3" id="KW-0862">Zinc</keyword>
<dbReference type="EMBL" id="JABFTP020000021">
    <property type="protein sequence ID" value="KAL3268382.1"/>
    <property type="molecule type" value="Genomic_DNA"/>
</dbReference>
<keyword evidence="2 4" id="KW-0863">Zinc-finger</keyword>
<evidence type="ECO:0000256" key="2">
    <source>
        <dbReference type="ARBA" id="ARBA00022771"/>
    </source>
</evidence>
<accession>A0ABD2MPT6</accession>
<organism evidence="7 8">
    <name type="scientific">Cryptolaemus montrouzieri</name>
    <dbReference type="NCBI Taxonomy" id="559131"/>
    <lineage>
        <taxon>Eukaryota</taxon>
        <taxon>Metazoa</taxon>
        <taxon>Ecdysozoa</taxon>
        <taxon>Arthropoda</taxon>
        <taxon>Hexapoda</taxon>
        <taxon>Insecta</taxon>
        <taxon>Pterygota</taxon>
        <taxon>Neoptera</taxon>
        <taxon>Endopterygota</taxon>
        <taxon>Coleoptera</taxon>
        <taxon>Polyphaga</taxon>
        <taxon>Cucujiformia</taxon>
        <taxon>Coccinelloidea</taxon>
        <taxon>Coccinellidae</taxon>
        <taxon>Scymninae</taxon>
        <taxon>Scymnini</taxon>
        <taxon>Cryptolaemus</taxon>
    </lineage>
</organism>
<feature type="compositionally biased region" description="Polar residues" evidence="5">
    <location>
        <begin position="585"/>
        <end position="596"/>
    </location>
</feature>
<keyword evidence="8" id="KW-1185">Reference proteome</keyword>
<evidence type="ECO:0000256" key="4">
    <source>
        <dbReference type="PROSITE-ProRule" id="PRU00600"/>
    </source>
</evidence>
<evidence type="ECO:0000313" key="7">
    <source>
        <dbReference type="EMBL" id="KAL3268382.1"/>
    </source>
</evidence>
<name>A0ABD2MPT6_9CUCU</name>